<gene>
    <name evidence="1" type="ORF">MML48_3g00001801</name>
</gene>
<evidence type="ECO:0000313" key="2">
    <source>
        <dbReference type="Proteomes" id="UP001056778"/>
    </source>
</evidence>
<organism evidence="1 2">
    <name type="scientific">Holotrichia oblita</name>
    <name type="common">Chafer beetle</name>
    <dbReference type="NCBI Taxonomy" id="644536"/>
    <lineage>
        <taxon>Eukaryota</taxon>
        <taxon>Metazoa</taxon>
        <taxon>Ecdysozoa</taxon>
        <taxon>Arthropoda</taxon>
        <taxon>Hexapoda</taxon>
        <taxon>Insecta</taxon>
        <taxon>Pterygota</taxon>
        <taxon>Neoptera</taxon>
        <taxon>Endopterygota</taxon>
        <taxon>Coleoptera</taxon>
        <taxon>Polyphaga</taxon>
        <taxon>Scarabaeiformia</taxon>
        <taxon>Scarabaeidae</taxon>
        <taxon>Melolonthinae</taxon>
        <taxon>Holotrichia</taxon>
    </lineage>
</organism>
<protein>
    <submittedName>
        <fullName evidence="1">Endonuclease/exonuclease/phosphatase superfamily</fullName>
    </submittedName>
</protein>
<dbReference type="Proteomes" id="UP001056778">
    <property type="component" value="Chromosome 3"/>
</dbReference>
<comment type="caution">
    <text evidence="1">The sequence shown here is derived from an EMBL/GenBank/DDBJ whole genome shotgun (WGS) entry which is preliminary data.</text>
</comment>
<sequence length="421" mass="48689">MSDGGSTSMDETSKRPREEEEDAFFSKSKKTTRSPPTKYKKSDEKLDKIMYIIQEMKEELTEMRKDHKEYREDIKMLRLENEKLRSEQEKVKKENEEIKKEILRLRNSMDHLESDKRERNIVLTGLQIDTQIPKDIASEVSDFIKTNLSVDIKINSARKIGQKIIWVELENLEDKARVMTDKSKLKGRKDLPVYINNDLTANERNIQREIRIKAQELKKDGKSVKIGLHKITSDDGDGKEDDQAMDMQKRLVHNNKVNSDIWKFGTWNVRSLTGKEEELVEELEKVGIDILGITETKRKGVGEIVLTGGHLLIYSGVDKERRASEGVACYIRKENIQYLRNWIAVSERILKMELDIDKKVETTIIVAYGPNEDKKAKVKDAFWEQLSQTTEESNGRLIILGDLNGRVGRKDEETGDTIGLY</sequence>
<dbReference type="EMBL" id="CM043017">
    <property type="protein sequence ID" value="KAI4466331.1"/>
    <property type="molecule type" value="Genomic_DNA"/>
</dbReference>
<reference evidence="1" key="1">
    <citation type="submission" date="2022-04" db="EMBL/GenBank/DDBJ databases">
        <title>Chromosome-scale genome assembly of Holotrichia oblita Faldermann.</title>
        <authorList>
            <person name="Rongchong L."/>
        </authorList>
    </citation>
    <scope>NUCLEOTIDE SEQUENCE</scope>
    <source>
        <strain evidence="1">81SQS9</strain>
    </source>
</reference>
<keyword evidence="1" id="KW-0255">Endonuclease</keyword>
<keyword evidence="2" id="KW-1185">Reference proteome</keyword>
<accession>A0ACB9THQ6</accession>
<keyword evidence="1" id="KW-0540">Nuclease</keyword>
<evidence type="ECO:0000313" key="1">
    <source>
        <dbReference type="EMBL" id="KAI4466331.1"/>
    </source>
</evidence>
<keyword evidence="1" id="KW-0378">Hydrolase</keyword>
<proteinExistence type="predicted"/>
<name>A0ACB9THQ6_HOLOL</name>